<gene>
    <name evidence="13" type="ORF">RJ641_031489</name>
</gene>
<evidence type="ECO:0000256" key="9">
    <source>
        <dbReference type="ARBA" id="ARBA00023306"/>
    </source>
</evidence>
<dbReference type="EMBL" id="JBAMMX010000006">
    <property type="protein sequence ID" value="KAK6937981.1"/>
    <property type="molecule type" value="Genomic_DNA"/>
</dbReference>
<dbReference type="PANTHER" id="PTHR45932">
    <property type="entry name" value="PATELLIN-1"/>
    <property type="match status" value="1"/>
</dbReference>
<dbReference type="PRINTS" id="PR00180">
    <property type="entry name" value="CRETINALDHBP"/>
</dbReference>
<dbReference type="Pfam" id="PF03765">
    <property type="entry name" value="CRAL_TRIO_N"/>
    <property type="match status" value="1"/>
</dbReference>
<comment type="caution">
    <text evidence="13">The sequence shown here is derived from an EMBL/GenBank/DDBJ whole genome shotgun (WGS) entry which is preliminary data.</text>
</comment>
<feature type="compositionally biased region" description="Low complexity" evidence="10">
    <location>
        <begin position="162"/>
        <end position="173"/>
    </location>
</feature>
<keyword evidence="8" id="KW-0472">Membrane</keyword>
<sequence length="537" mass="60314">MAEEEAVSMAEPSAAPVLAALGVPEDLPPTPTPEEPHKATVSELLAKYPSSPSPSSSKEEQQTVTVGSENPKPVDSHKIPQSTVSFKEESNIVSDLSDSEKKALDELKNLVEVALKNRDFSPPKPPPPPPAASTTTTTQEVQQQTQENPPLSEEKIASQSLESTGESVVSSEEVATKTEETPVAEQTKEEIGAAEEVFIWGIPFLKDDRSDVILLKFLRAREFKVREAFTMLTNTIKWRRDFEIDALVEEDLGDDLEKVVFTHGVDREGHPVCYNVYGEFQNKELYQKTFSDGQKRLKFLRWRIQFLEKGIRKLDFSPGGISTIFQVNDLKNSPGPGKRELRIATKQALHLLQDNYPEFVAKQVFINVPWWYLAFYAIISPFLTDRTKSKFVFSGPSRTADTLFKYIPPEQVPVQYGGLSVDYCDCNPDFSTADPATELTVKPATKQTVEIFTSEKCFLVWELRVVGWEVSYKAEYVPSSEHGYMVIIQKPKKMAPTDEPIISGSFKIDEPGTVMLTVDNPTSKKKKLLYRFKVKTF</sequence>
<dbReference type="PROSITE" id="PS50191">
    <property type="entry name" value="CRAL_TRIO"/>
    <property type="match status" value="1"/>
</dbReference>
<accession>A0AAN8ZHA3</accession>
<dbReference type="SMART" id="SM01100">
    <property type="entry name" value="CRAL_TRIO_N"/>
    <property type="match status" value="1"/>
</dbReference>
<dbReference type="Gene3D" id="2.60.120.680">
    <property type="entry name" value="GOLD domain"/>
    <property type="match status" value="1"/>
</dbReference>
<evidence type="ECO:0000256" key="7">
    <source>
        <dbReference type="ARBA" id="ARBA00023121"/>
    </source>
</evidence>
<dbReference type="FunFam" id="3.40.525.10:FF:000022">
    <property type="entry name" value="SEC14 cytosolic factor family protein"/>
    <property type="match status" value="1"/>
</dbReference>
<evidence type="ECO:0000256" key="8">
    <source>
        <dbReference type="ARBA" id="ARBA00023136"/>
    </source>
</evidence>
<dbReference type="InterPro" id="IPR009038">
    <property type="entry name" value="GOLD_dom"/>
</dbReference>
<feature type="compositionally biased region" description="Basic and acidic residues" evidence="10">
    <location>
        <begin position="174"/>
        <end position="188"/>
    </location>
</feature>
<evidence type="ECO:0000256" key="5">
    <source>
        <dbReference type="ARBA" id="ARBA00022490"/>
    </source>
</evidence>
<comment type="subcellular location">
    <subcellularLocation>
        <location evidence="2">Cytoplasm</location>
    </subcellularLocation>
    <subcellularLocation>
        <location evidence="1">Membrane</location>
    </subcellularLocation>
</comment>
<dbReference type="PROSITE" id="PS50866">
    <property type="entry name" value="GOLD"/>
    <property type="match status" value="1"/>
</dbReference>
<evidence type="ECO:0000256" key="2">
    <source>
        <dbReference type="ARBA" id="ARBA00004496"/>
    </source>
</evidence>
<evidence type="ECO:0000259" key="12">
    <source>
        <dbReference type="PROSITE" id="PS50866"/>
    </source>
</evidence>
<feature type="compositionally biased region" description="Polar residues" evidence="10">
    <location>
        <begin position="79"/>
        <end position="96"/>
    </location>
</feature>
<keyword evidence="4" id="KW-0813">Transport</keyword>
<dbReference type="GO" id="GO:0016020">
    <property type="term" value="C:membrane"/>
    <property type="evidence" value="ECO:0007669"/>
    <property type="project" value="UniProtKB-SubCell"/>
</dbReference>
<keyword evidence="6" id="KW-0132">Cell division</keyword>
<evidence type="ECO:0000256" key="3">
    <source>
        <dbReference type="ARBA" id="ARBA00007155"/>
    </source>
</evidence>
<dbReference type="SMART" id="SM00516">
    <property type="entry name" value="SEC14"/>
    <property type="match status" value="1"/>
</dbReference>
<reference evidence="13 14" key="1">
    <citation type="submission" date="2023-12" db="EMBL/GenBank/DDBJ databases">
        <title>A high-quality genome assembly for Dillenia turbinata (Dilleniales).</title>
        <authorList>
            <person name="Chanderbali A."/>
        </authorList>
    </citation>
    <scope>NUCLEOTIDE SEQUENCE [LARGE SCALE GENOMIC DNA]</scope>
    <source>
        <strain evidence="13">LSX21</strain>
        <tissue evidence="13">Leaf</tissue>
    </source>
</reference>
<evidence type="ECO:0000256" key="10">
    <source>
        <dbReference type="SAM" id="MobiDB-lite"/>
    </source>
</evidence>
<feature type="compositionally biased region" description="Pro residues" evidence="10">
    <location>
        <begin position="122"/>
        <end position="131"/>
    </location>
</feature>
<name>A0AAN8ZHA3_9MAGN</name>
<dbReference type="InterPro" id="IPR036598">
    <property type="entry name" value="GOLD_dom_sf"/>
</dbReference>
<keyword evidence="5" id="KW-0963">Cytoplasm</keyword>
<feature type="domain" description="GOLD" evidence="12">
    <location>
        <begin position="434"/>
        <end position="534"/>
    </location>
</feature>
<feature type="region of interest" description="Disordered" evidence="10">
    <location>
        <begin position="1"/>
        <end position="100"/>
    </location>
</feature>
<proteinExistence type="inferred from homology"/>
<dbReference type="SUPFAM" id="SSF52087">
    <property type="entry name" value="CRAL/TRIO domain"/>
    <property type="match status" value="1"/>
</dbReference>
<dbReference type="SUPFAM" id="SSF46938">
    <property type="entry name" value="CRAL/TRIO N-terminal domain"/>
    <property type="match status" value="1"/>
</dbReference>
<keyword evidence="14" id="KW-1185">Reference proteome</keyword>
<dbReference type="Pfam" id="PF00650">
    <property type="entry name" value="CRAL_TRIO"/>
    <property type="match status" value="1"/>
</dbReference>
<feature type="compositionally biased region" description="Low complexity" evidence="10">
    <location>
        <begin position="132"/>
        <end position="150"/>
    </location>
</feature>
<dbReference type="Proteomes" id="UP001370490">
    <property type="component" value="Unassembled WGS sequence"/>
</dbReference>
<comment type="similarity">
    <text evidence="3">Belongs to the patellin family.</text>
</comment>
<dbReference type="Gene3D" id="3.40.525.10">
    <property type="entry name" value="CRAL-TRIO lipid binding domain"/>
    <property type="match status" value="1"/>
</dbReference>
<dbReference type="InterPro" id="IPR036273">
    <property type="entry name" value="CRAL/TRIO_N_dom_sf"/>
</dbReference>
<protein>
    <submittedName>
        <fullName evidence="13">CRAL-TRIO lipid binding domain</fullName>
    </submittedName>
</protein>
<feature type="region of interest" description="Disordered" evidence="10">
    <location>
        <begin position="114"/>
        <end position="188"/>
    </location>
</feature>
<dbReference type="GO" id="GO:0008289">
    <property type="term" value="F:lipid binding"/>
    <property type="evidence" value="ECO:0007669"/>
    <property type="project" value="UniProtKB-KW"/>
</dbReference>
<dbReference type="SUPFAM" id="SSF101576">
    <property type="entry name" value="Supernatant protein factor (SPF), C-terminal domain"/>
    <property type="match status" value="1"/>
</dbReference>
<dbReference type="CDD" id="cd00170">
    <property type="entry name" value="SEC14"/>
    <property type="match status" value="1"/>
</dbReference>
<dbReference type="PANTHER" id="PTHR45932:SF6">
    <property type="entry name" value="PATELLIN-3"/>
    <property type="match status" value="1"/>
</dbReference>
<dbReference type="AlphaFoldDB" id="A0AAN8ZHA3"/>
<evidence type="ECO:0000313" key="13">
    <source>
        <dbReference type="EMBL" id="KAK6937981.1"/>
    </source>
</evidence>
<organism evidence="13 14">
    <name type="scientific">Dillenia turbinata</name>
    <dbReference type="NCBI Taxonomy" id="194707"/>
    <lineage>
        <taxon>Eukaryota</taxon>
        <taxon>Viridiplantae</taxon>
        <taxon>Streptophyta</taxon>
        <taxon>Embryophyta</taxon>
        <taxon>Tracheophyta</taxon>
        <taxon>Spermatophyta</taxon>
        <taxon>Magnoliopsida</taxon>
        <taxon>eudicotyledons</taxon>
        <taxon>Gunneridae</taxon>
        <taxon>Pentapetalae</taxon>
        <taxon>Dilleniales</taxon>
        <taxon>Dilleniaceae</taxon>
        <taxon>Dillenia</taxon>
    </lineage>
</organism>
<dbReference type="GO" id="GO:0005737">
    <property type="term" value="C:cytoplasm"/>
    <property type="evidence" value="ECO:0007669"/>
    <property type="project" value="UniProtKB-SubCell"/>
</dbReference>
<dbReference type="InterPro" id="IPR011074">
    <property type="entry name" value="CRAL/TRIO_N_dom"/>
</dbReference>
<dbReference type="InterPro" id="IPR044834">
    <property type="entry name" value="PATL"/>
</dbReference>
<dbReference type="Pfam" id="PF25099">
    <property type="entry name" value="GOLD_PATL1_C"/>
    <property type="match status" value="1"/>
</dbReference>
<evidence type="ECO:0000256" key="1">
    <source>
        <dbReference type="ARBA" id="ARBA00004370"/>
    </source>
</evidence>
<keyword evidence="9" id="KW-0131">Cell cycle</keyword>
<feature type="domain" description="CRAL-TRIO" evidence="11">
    <location>
        <begin position="249"/>
        <end position="424"/>
    </location>
</feature>
<dbReference type="InterPro" id="IPR056794">
    <property type="entry name" value="PATL1-6_C_GOLD"/>
</dbReference>
<keyword evidence="7" id="KW-0446">Lipid-binding</keyword>
<evidence type="ECO:0000256" key="6">
    <source>
        <dbReference type="ARBA" id="ARBA00022618"/>
    </source>
</evidence>
<dbReference type="InterPro" id="IPR036865">
    <property type="entry name" value="CRAL-TRIO_dom_sf"/>
</dbReference>
<dbReference type="GO" id="GO:0051301">
    <property type="term" value="P:cell division"/>
    <property type="evidence" value="ECO:0007669"/>
    <property type="project" value="UniProtKB-KW"/>
</dbReference>
<evidence type="ECO:0000259" key="11">
    <source>
        <dbReference type="PROSITE" id="PS50191"/>
    </source>
</evidence>
<evidence type="ECO:0000256" key="4">
    <source>
        <dbReference type="ARBA" id="ARBA00022448"/>
    </source>
</evidence>
<dbReference type="InterPro" id="IPR001251">
    <property type="entry name" value="CRAL-TRIO_dom"/>
</dbReference>
<evidence type="ECO:0000313" key="14">
    <source>
        <dbReference type="Proteomes" id="UP001370490"/>
    </source>
</evidence>